<evidence type="ECO:0000313" key="3">
    <source>
        <dbReference type="EMBL" id="SFR40103.1"/>
    </source>
</evidence>
<evidence type="ECO:0008006" key="5">
    <source>
        <dbReference type="Google" id="ProtNLM"/>
    </source>
</evidence>
<gene>
    <name evidence="3" type="ORF">SAMN04488073_0497</name>
</gene>
<feature type="coiled-coil region" evidence="1">
    <location>
        <begin position="370"/>
        <end position="425"/>
    </location>
</feature>
<dbReference type="AlphaFoldDB" id="A0A1I6GD30"/>
<keyword evidence="1" id="KW-0175">Coiled coil</keyword>
<dbReference type="RefSeq" id="WP_091985613.1">
    <property type="nucleotide sequence ID" value="NZ_FOYV01000001.1"/>
</dbReference>
<sequence>MGLRLRALLLVAVVGLGSTSAGAASPLPEEIRTGLVSFRAAEGAGIHLGDARQQALYRKAESARAQGRTDDAGRILAGMKEGYWSALGYLNLATDYASTDLNPARALVALRVALAMAEGDPVAERRAKLRNNLLVRAGYLAYQHGEFDKAIGFLEKVDLDSFSTPRALYLHGLALAEKGNHRAAMQSWHRARKYPLAYPGVADAWIGMGRGYDLSGYLGQSGEAYLAANAAFESERVTLRKLSEKIGRDGAYKTLILDARDTGVDWFLADSRTLTQPRMAYLLAFMKQPDAQHAAGRVAELEALRGQLEGFGRDLDVFQKALETALRDVSSGSIGDGGDGIRRLIREGEALLERIERFSAGAGKEQALRLRELKTTIADARSRLDLLDQRATIRPAVLESLAEQARALQRRNERLLSAVRELSGKSAEALDELALAFVRQQDQRLTYALDKTEQQIAHLYEYLALQNLGENSQ</sequence>
<evidence type="ECO:0000313" key="4">
    <source>
        <dbReference type="Proteomes" id="UP000199290"/>
    </source>
</evidence>
<feature type="chain" id="PRO_5011659412" description="Tetratricopeptide repeat-containing protein" evidence="2">
    <location>
        <begin position="24"/>
        <end position="473"/>
    </location>
</feature>
<reference evidence="4" key="1">
    <citation type="submission" date="2016-10" db="EMBL/GenBank/DDBJ databases">
        <authorList>
            <person name="Varghese N."/>
            <person name="Submissions S."/>
        </authorList>
    </citation>
    <scope>NUCLEOTIDE SEQUENCE [LARGE SCALE GENOMIC DNA]</scope>
    <source>
        <strain evidence="4">CGMCC 1.6294</strain>
    </source>
</reference>
<organism evidence="3 4">
    <name type="scientific">Marinobacter gudaonensis</name>
    <dbReference type="NCBI Taxonomy" id="375760"/>
    <lineage>
        <taxon>Bacteria</taxon>
        <taxon>Pseudomonadati</taxon>
        <taxon>Pseudomonadota</taxon>
        <taxon>Gammaproteobacteria</taxon>
        <taxon>Pseudomonadales</taxon>
        <taxon>Marinobacteraceae</taxon>
        <taxon>Marinobacter</taxon>
    </lineage>
</organism>
<dbReference type="SUPFAM" id="SSF48452">
    <property type="entry name" value="TPR-like"/>
    <property type="match status" value="1"/>
</dbReference>
<keyword evidence="4" id="KW-1185">Reference proteome</keyword>
<dbReference type="InterPro" id="IPR011990">
    <property type="entry name" value="TPR-like_helical_dom_sf"/>
</dbReference>
<keyword evidence="2" id="KW-0732">Signal</keyword>
<accession>A0A1I6GD30</accession>
<dbReference type="Gene3D" id="1.25.40.10">
    <property type="entry name" value="Tetratricopeptide repeat domain"/>
    <property type="match status" value="1"/>
</dbReference>
<dbReference type="Proteomes" id="UP000199290">
    <property type="component" value="Unassembled WGS sequence"/>
</dbReference>
<evidence type="ECO:0000256" key="1">
    <source>
        <dbReference type="SAM" id="Coils"/>
    </source>
</evidence>
<proteinExistence type="predicted"/>
<dbReference type="OrthoDB" id="6179093at2"/>
<protein>
    <recommendedName>
        <fullName evidence="5">Tetratricopeptide repeat-containing protein</fullName>
    </recommendedName>
</protein>
<evidence type="ECO:0000256" key="2">
    <source>
        <dbReference type="SAM" id="SignalP"/>
    </source>
</evidence>
<feature type="signal peptide" evidence="2">
    <location>
        <begin position="1"/>
        <end position="23"/>
    </location>
</feature>
<name>A0A1I6GD30_9GAMM</name>
<dbReference type="STRING" id="375760.SAMN04488073_0497"/>
<dbReference type="EMBL" id="FOYV01000001">
    <property type="protein sequence ID" value="SFR40103.1"/>
    <property type="molecule type" value="Genomic_DNA"/>
</dbReference>